<dbReference type="Proteomes" id="UP000596742">
    <property type="component" value="Unassembled WGS sequence"/>
</dbReference>
<name>A0A8B6DGC2_MYTGA</name>
<protein>
    <submittedName>
        <fullName evidence="1">Uncharacterized protein</fullName>
    </submittedName>
</protein>
<dbReference type="OrthoDB" id="7696082at2759"/>
<organism evidence="1 2">
    <name type="scientific">Mytilus galloprovincialis</name>
    <name type="common">Mediterranean mussel</name>
    <dbReference type="NCBI Taxonomy" id="29158"/>
    <lineage>
        <taxon>Eukaryota</taxon>
        <taxon>Metazoa</taxon>
        <taxon>Spiralia</taxon>
        <taxon>Lophotrochozoa</taxon>
        <taxon>Mollusca</taxon>
        <taxon>Bivalvia</taxon>
        <taxon>Autobranchia</taxon>
        <taxon>Pteriomorphia</taxon>
        <taxon>Mytilida</taxon>
        <taxon>Mytiloidea</taxon>
        <taxon>Mytilidae</taxon>
        <taxon>Mytilinae</taxon>
        <taxon>Mytilus</taxon>
    </lineage>
</organism>
<gene>
    <name evidence="1" type="ORF">MGAL_10B059601</name>
</gene>
<evidence type="ECO:0000313" key="2">
    <source>
        <dbReference type="Proteomes" id="UP000596742"/>
    </source>
</evidence>
<reference evidence="1" key="1">
    <citation type="submission" date="2018-11" db="EMBL/GenBank/DDBJ databases">
        <authorList>
            <person name="Alioto T."/>
            <person name="Alioto T."/>
        </authorList>
    </citation>
    <scope>NUCLEOTIDE SEQUENCE</scope>
</reference>
<proteinExistence type="predicted"/>
<sequence>MTKITENGPITYDGTFRHMKCTGSIVWHADKDADMCEYCSRIPSLESFKRRLLLRQDKSTTEGERDATKVRFDYLTKTEKLKKLRDQAQELEKKTSEIFFLQSKNLRLQLKTRSIKEKLEEFSRRGDMKAITHKLCKAHKKGLFKDKNVLLDTIETVSRNLNVIGKTGKRYKASVKEFYEVLLIWGGPRLASFVSMNLHGPDLSSIYTWRKLKTISITSDSTEKLFHRYADMYKQIKFALGIKGQVPCLLAEDETAIKGEVAYSQTSDELLGFCGEKTENPKDHVCFQDFNIVIGNDIDSYEKMRLAFEHYTVGKFARAILINPLHEHLPRLVALLRPTCNRFTHLDVYRQWTTIEQHYDATLQQSLGHSSDGDSRRRKLMMQLMSVDLPPLDTFQPISSDLGFSYKCRKVNTEHGYMIKQIGDQDAIHEHKKLINPLDHPTRILQIGPGLMVHMHHINLLVEHVPVIEHGLNKDHILRRDRQNWKHAQELTFLKVQSCLQRLINGTYEDFPPEPILRGTHAYLKLVWHYVEIFFSPVATLYTRIKYAGFSLLS</sequence>
<accession>A0A8B6DGC2</accession>
<dbReference type="AlphaFoldDB" id="A0A8B6DGC2"/>
<evidence type="ECO:0000313" key="1">
    <source>
        <dbReference type="EMBL" id="VDI18620.1"/>
    </source>
</evidence>
<comment type="caution">
    <text evidence="1">The sequence shown here is derived from an EMBL/GenBank/DDBJ whole genome shotgun (WGS) entry which is preliminary data.</text>
</comment>
<keyword evidence="2" id="KW-1185">Reference proteome</keyword>
<dbReference type="EMBL" id="UYJE01003370">
    <property type="protein sequence ID" value="VDI18620.1"/>
    <property type="molecule type" value="Genomic_DNA"/>
</dbReference>